<dbReference type="InterPro" id="IPR002913">
    <property type="entry name" value="START_lipid-bd_dom"/>
</dbReference>
<dbReference type="AlphaFoldDB" id="A0A851A2L8"/>
<dbReference type="GO" id="GO:0140284">
    <property type="term" value="C:endoplasmic reticulum-endosome membrane contact site"/>
    <property type="evidence" value="ECO:0007669"/>
    <property type="project" value="TreeGrafter"/>
</dbReference>
<evidence type="ECO:0000313" key="9">
    <source>
        <dbReference type="EMBL" id="NWI27241.1"/>
    </source>
</evidence>
<evidence type="ECO:0000259" key="7">
    <source>
        <dbReference type="PROSITE" id="PS50848"/>
    </source>
</evidence>
<gene>
    <name evidence="9" type="primary">Stard3</name>
    <name evidence="9" type="ORF">SULDAC_R00222</name>
</gene>
<dbReference type="Proteomes" id="UP000619137">
    <property type="component" value="Unassembled WGS sequence"/>
</dbReference>
<name>A0A851A2L8_SULDA</name>
<feature type="transmembrane region" description="Helical" evidence="6">
    <location>
        <begin position="151"/>
        <end position="168"/>
    </location>
</feature>
<dbReference type="EMBL" id="WEKW01013164">
    <property type="protein sequence ID" value="NWI27241.1"/>
    <property type="molecule type" value="Genomic_DNA"/>
</dbReference>
<keyword evidence="6" id="KW-1133">Transmembrane helix</keyword>
<evidence type="ECO:0000256" key="1">
    <source>
        <dbReference type="ARBA" id="ARBA00004107"/>
    </source>
</evidence>
<dbReference type="GO" id="GO:0031902">
    <property type="term" value="C:late endosome membrane"/>
    <property type="evidence" value="ECO:0007669"/>
    <property type="project" value="UniProtKB-SubCell"/>
</dbReference>
<evidence type="ECO:0000256" key="2">
    <source>
        <dbReference type="ARBA" id="ARBA00010909"/>
    </source>
</evidence>
<dbReference type="SMART" id="SM00234">
    <property type="entry name" value="START"/>
    <property type="match status" value="1"/>
</dbReference>
<keyword evidence="4" id="KW-0446">Lipid-binding</keyword>
<feature type="transmembrane region" description="Helical" evidence="6">
    <location>
        <begin position="51"/>
        <end position="69"/>
    </location>
</feature>
<feature type="transmembrane region" description="Helical" evidence="6">
    <location>
        <begin position="120"/>
        <end position="139"/>
    </location>
</feature>
<evidence type="ECO:0000256" key="6">
    <source>
        <dbReference type="SAM" id="Phobius"/>
    </source>
</evidence>
<dbReference type="InterPro" id="IPR023393">
    <property type="entry name" value="START-like_dom_sf"/>
</dbReference>
<accession>A0A851A2L8</accession>
<dbReference type="PROSITE" id="PS51439">
    <property type="entry name" value="MENTAL"/>
    <property type="match status" value="1"/>
</dbReference>
<proteinExistence type="inferred from homology"/>
<dbReference type="PROSITE" id="PS50848">
    <property type="entry name" value="START"/>
    <property type="match status" value="1"/>
</dbReference>
<keyword evidence="10" id="KW-1185">Reference proteome</keyword>
<evidence type="ECO:0000256" key="4">
    <source>
        <dbReference type="ARBA" id="ARBA00023121"/>
    </source>
</evidence>
<feature type="domain" description="MENTAL" evidence="8">
    <location>
        <begin position="45"/>
        <end position="216"/>
    </location>
</feature>
<dbReference type="SUPFAM" id="SSF55961">
    <property type="entry name" value="Bet v1-like"/>
    <property type="match status" value="1"/>
</dbReference>
<comment type="similarity">
    <text evidence="2">Belongs to the STARD3 family.</text>
</comment>
<dbReference type="PRINTS" id="PR00978">
    <property type="entry name" value="STARPROTEIN"/>
</dbReference>
<keyword evidence="5 6" id="KW-0472">Membrane</keyword>
<dbReference type="GO" id="GO:0030301">
    <property type="term" value="P:cholesterol transport"/>
    <property type="evidence" value="ECO:0007669"/>
    <property type="project" value="TreeGrafter"/>
</dbReference>
<feature type="non-terminal residue" evidence="9">
    <location>
        <position position="412"/>
    </location>
</feature>
<evidence type="ECO:0000313" key="10">
    <source>
        <dbReference type="Proteomes" id="UP000619137"/>
    </source>
</evidence>
<keyword evidence="3 6" id="KW-0812">Transmembrane</keyword>
<dbReference type="Pfam" id="PF01852">
    <property type="entry name" value="START"/>
    <property type="match status" value="1"/>
</dbReference>
<protein>
    <submittedName>
        <fullName evidence="9">STAR3 protein</fullName>
    </submittedName>
</protein>
<feature type="non-terminal residue" evidence="9">
    <location>
        <position position="1"/>
    </location>
</feature>
<dbReference type="InterPro" id="IPR000799">
    <property type="entry name" value="StAR-like"/>
</dbReference>
<dbReference type="PANTHER" id="PTHR46121:SF2">
    <property type="entry name" value="STAR-RELATED LIPID TRANSFER PROTEIN 3"/>
    <property type="match status" value="1"/>
</dbReference>
<comment type="caution">
    <text evidence="9">The sequence shown here is derived from an EMBL/GenBank/DDBJ whole genome shotgun (WGS) entry which is preliminary data.</text>
</comment>
<dbReference type="Gene3D" id="3.30.530.20">
    <property type="match status" value="1"/>
</dbReference>
<organism evidence="9 10">
    <name type="scientific">Sula dactylatra</name>
    <name type="common">Masked booby</name>
    <dbReference type="NCBI Taxonomy" id="56068"/>
    <lineage>
        <taxon>Eukaryota</taxon>
        <taxon>Metazoa</taxon>
        <taxon>Chordata</taxon>
        <taxon>Craniata</taxon>
        <taxon>Vertebrata</taxon>
        <taxon>Euteleostomi</taxon>
        <taxon>Archelosauria</taxon>
        <taxon>Archosauria</taxon>
        <taxon>Dinosauria</taxon>
        <taxon>Saurischia</taxon>
        <taxon>Theropoda</taxon>
        <taxon>Coelurosauria</taxon>
        <taxon>Aves</taxon>
        <taxon>Neognathae</taxon>
        <taxon>Neoaves</taxon>
        <taxon>Aequornithes</taxon>
        <taxon>Suliformes</taxon>
        <taxon>Sulidae</taxon>
        <taxon>Sula</taxon>
    </lineage>
</organism>
<dbReference type="GO" id="GO:0005789">
    <property type="term" value="C:endoplasmic reticulum membrane"/>
    <property type="evidence" value="ECO:0007669"/>
    <property type="project" value="TreeGrafter"/>
</dbReference>
<sequence>MSKPTDLQHDLERSLPAIASISTSFSQSQGFSPYCYFSPEKRKAISDVRRTFCLFVTFDLLFISLLWIIELNTKDGIQKNLENEIIEYNFKTSFFDIFVLAFFRFFVLLLAYAIVKLRHWWVIAVTTLVSSAFLIVKVILSELLTKGAFGYLLPIVSFVIAWLETWFLDFKVLTQEAEEERWYLAAQAAASRGPLLYPGALSEGQFYSPPESFAGSDNESDEEGAGRKVLTAQEKEYVRQGKDAMEVVDQILAQEENWKFEKNNASDFGDIVYTFEIPFHGKTFILKAFLQCSAETVYQEVILQPEKMILWNRTVAACQILQRVEDNTIVSYDVAAGAAGGVVSPRDFVNVRRIERRRDRYISSGMSTTHSLKPPLSKYVRGENGPGGFIVLKCPSNPRVCTFIWILNTDLK</sequence>
<evidence type="ECO:0000259" key="8">
    <source>
        <dbReference type="PROSITE" id="PS51439"/>
    </source>
</evidence>
<evidence type="ECO:0000256" key="3">
    <source>
        <dbReference type="ARBA" id="ARBA00022692"/>
    </source>
</evidence>
<dbReference type="Pfam" id="PF10457">
    <property type="entry name" value="MENTAL"/>
    <property type="match status" value="1"/>
</dbReference>
<feature type="transmembrane region" description="Helical" evidence="6">
    <location>
        <begin position="97"/>
        <end position="115"/>
    </location>
</feature>
<feature type="domain" description="START" evidence="7">
    <location>
        <begin position="244"/>
        <end position="412"/>
    </location>
</feature>
<dbReference type="GO" id="GO:0015485">
    <property type="term" value="F:cholesterol binding"/>
    <property type="evidence" value="ECO:0007669"/>
    <property type="project" value="TreeGrafter"/>
</dbReference>
<dbReference type="PANTHER" id="PTHR46121">
    <property type="entry name" value="STEROIDOGENIC ACUTE REGULATORY PROTEIN-LIKE"/>
    <property type="match status" value="1"/>
</dbReference>
<comment type="subcellular location">
    <subcellularLocation>
        <location evidence="1">Late endosome membrane</location>
        <topology evidence="1">Multi-pass membrane protein</topology>
    </subcellularLocation>
</comment>
<dbReference type="GO" id="GO:0099044">
    <property type="term" value="P:vesicle tethering to endoplasmic reticulum"/>
    <property type="evidence" value="ECO:0007669"/>
    <property type="project" value="TreeGrafter"/>
</dbReference>
<reference evidence="9" key="1">
    <citation type="submission" date="2019-10" db="EMBL/GenBank/DDBJ databases">
        <title>Bird 10,000 Genomes (B10K) Project - Family phase.</title>
        <authorList>
            <person name="Zhang G."/>
        </authorList>
    </citation>
    <scope>NUCLEOTIDE SEQUENCE</scope>
    <source>
        <strain evidence="9">B10K-DU-002-49</strain>
        <tissue evidence="9">Muscle</tissue>
    </source>
</reference>
<dbReference type="InterPro" id="IPR051869">
    <property type="entry name" value="STARD3"/>
</dbReference>
<evidence type="ECO:0000256" key="5">
    <source>
        <dbReference type="ARBA" id="ARBA00023136"/>
    </source>
</evidence>
<dbReference type="GO" id="GO:0005765">
    <property type="term" value="C:lysosomal membrane"/>
    <property type="evidence" value="ECO:0007669"/>
    <property type="project" value="TreeGrafter"/>
</dbReference>
<dbReference type="InterPro" id="IPR019498">
    <property type="entry name" value="MENTAL"/>
</dbReference>